<evidence type="ECO:0000313" key="1">
    <source>
        <dbReference type="EMBL" id="MFC6288893.1"/>
    </source>
</evidence>
<reference evidence="2" key="1">
    <citation type="journal article" date="2019" name="Int. J. Syst. Evol. Microbiol.">
        <title>The Global Catalogue of Microorganisms (GCM) 10K type strain sequencing project: providing services to taxonomists for standard genome sequencing and annotation.</title>
        <authorList>
            <consortium name="The Broad Institute Genomics Platform"/>
            <consortium name="The Broad Institute Genome Sequencing Center for Infectious Disease"/>
            <person name="Wu L."/>
            <person name="Ma J."/>
        </authorList>
    </citation>
    <scope>NUCLEOTIDE SEQUENCE [LARGE SCALE GENOMIC DNA]</scope>
    <source>
        <strain evidence="2">CCM 8893</strain>
    </source>
</reference>
<organism evidence="1 2">
    <name type="scientific">Levilactobacillus angrenensis</name>
    <dbReference type="NCBI Taxonomy" id="2486020"/>
    <lineage>
        <taxon>Bacteria</taxon>
        <taxon>Bacillati</taxon>
        <taxon>Bacillota</taxon>
        <taxon>Bacilli</taxon>
        <taxon>Lactobacillales</taxon>
        <taxon>Lactobacillaceae</taxon>
        <taxon>Levilactobacillus</taxon>
    </lineage>
</organism>
<dbReference type="RefSeq" id="WP_125577706.1">
    <property type="nucleotide sequence ID" value="NZ_JBHSSO010000005.1"/>
</dbReference>
<gene>
    <name evidence="1" type="ORF">ACFP1M_01530</name>
</gene>
<proteinExistence type="predicted"/>
<dbReference type="EMBL" id="JBHSSO010000005">
    <property type="protein sequence ID" value="MFC6288893.1"/>
    <property type="molecule type" value="Genomic_DNA"/>
</dbReference>
<evidence type="ECO:0000313" key="2">
    <source>
        <dbReference type="Proteomes" id="UP001596258"/>
    </source>
</evidence>
<protein>
    <submittedName>
        <fullName evidence="1">Uncharacterized protein</fullName>
    </submittedName>
</protein>
<dbReference type="Proteomes" id="UP001596258">
    <property type="component" value="Unassembled WGS sequence"/>
</dbReference>
<name>A0ABW1U812_9LACO</name>
<accession>A0ABW1U812</accession>
<sequence>MRTVWAMVCGTIRDQVDFSLIMDYLLQCRERGVIQGIVVSTWTHEFDELEDLQMALALNNVAVVQSAPNDALVGDMRSNSVNYWRQAKQMQAALDRIPPEAIVIKTRTDRALPATKRLIAMLKDEDPLPLVADRAQTTGLTQLPQVLTHQIAIFKARTGRLLQFTDFAFMGYSQDIRKLLNFDISDFTFTRGLVANIQFFIYPFIREYPVMRDYYRVIDFYPLLKDLATYTTQGGQEFPKFFERVYAVYFGLLALHFRIGSLLDADKLGPVTLPIEFSALFHSGQGKHLVHDALGVTLNSQDVLMAFMAQAPTANAPTRQRWWQRSKADAAVPPAVQEAATKRVLTQISQLTPATCERISDDELADLETFAANQQFSPHPWLRIHQPQLAAQPATYTKSMRYALPGISDTERDALWQACAAGSSANGVLYRYWRDHNIAPENAAPYLMSSARTDNRFSILTMTRILRAGLAADTVTAEILRINDFFASFHVRHGQMNAEMAAYCLARYLYLVEHQQKIPATASDQVKVVFNHYLPGKFAAFAAAAADPAALTDLFDQAIAQRQGPKQATARQRVTEMALEATHDAKYWLQLEKQFNGRNANYESAYRYGISWQLI</sequence>
<keyword evidence="2" id="KW-1185">Reference proteome</keyword>
<comment type="caution">
    <text evidence="1">The sequence shown here is derived from an EMBL/GenBank/DDBJ whole genome shotgun (WGS) entry which is preliminary data.</text>
</comment>